<keyword evidence="8" id="KW-0378">Hydrolase</keyword>
<protein>
    <recommendedName>
        <fullName evidence="4">phosphatidylinositol-3,5-bisphosphate 3-phosphatase</fullName>
        <ecNumber evidence="4">3.1.3.95</ecNumber>
    </recommendedName>
    <alternativeName>
        <fullName evidence="11">Phosphatidylinositol-3,5-bisphosphate 3-phosphatase</fullName>
    </alternativeName>
</protein>
<dbReference type="InterPro" id="IPR011993">
    <property type="entry name" value="PH-like_dom_sf"/>
</dbReference>
<evidence type="ECO:0000256" key="13">
    <source>
        <dbReference type="PIRSR" id="PIRSR630564-2"/>
    </source>
</evidence>
<dbReference type="SMART" id="SM00064">
    <property type="entry name" value="FYVE"/>
    <property type="match status" value="1"/>
</dbReference>
<comment type="subcellular location">
    <subcellularLocation>
        <location evidence="2">Cytoplasm</location>
    </subcellularLocation>
    <subcellularLocation>
        <location evidence="1">Endomembrane system</location>
        <topology evidence="1">Peripheral membrane protein</topology>
    </subcellularLocation>
</comment>
<feature type="compositionally biased region" description="Acidic residues" evidence="15">
    <location>
        <begin position="87"/>
        <end position="111"/>
    </location>
</feature>
<feature type="region of interest" description="Disordered" evidence="15">
    <location>
        <begin position="903"/>
        <end position="935"/>
    </location>
</feature>
<feature type="compositionally biased region" description="Polar residues" evidence="15">
    <location>
        <begin position="182"/>
        <end position="200"/>
    </location>
</feature>
<feature type="binding site" evidence="13">
    <location>
        <begin position="1243"/>
        <end position="1249"/>
    </location>
    <ligand>
        <name>substrate</name>
    </ligand>
</feature>
<feature type="compositionally biased region" description="Acidic residues" evidence="15">
    <location>
        <begin position="61"/>
        <end position="70"/>
    </location>
</feature>
<evidence type="ECO:0000259" key="17">
    <source>
        <dbReference type="PROSITE" id="PS50178"/>
    </source>
</evidence>
<dbReference type="InParanoid" id="K3WGY1"/>
<feature type="compositionally biased region" description="Polar residues" evidence="15">
    <location>
        <begin position="396"/>
        <end position="408"/>
    </location>
</feature>
<comment type="similarity">
    <text evidence="3">Belongs to the protein-tyrosine phosphatase family. Non-receptor class myotubularin subfamily.</text>
</comment>
<keyword evidence="9" id="KW-0862">Zinc</keyword>
<dbReference type="GO" id="GO:0005737">
    <property type="term" value="C:cytoplasm"/>
    <property type="evidence" value="ECO:0007669"/>
    <property type="project" value="UniProtKB-SubCell"/>
</dbReference>
<evidence type="ECO:0000256" key="7">
    <source>
        <dbReference type="ARBA" id="ARBA00022771"/>
    </source>
</evidence>
<evidence type="ECO:0000256" key="5">
    <source>
        <dbReference type="ARBA" id="ARBA00022490"/>
    </source>
</evidence>
<dbReference type="InterPro" id="IPR029021">
    <property type="entry name" value="Prot-tyrosine_phosphatase-like"/>
</dbReference>
<feature type="region of interest" description="Disordered" evidence="15">
    <location>
        <begin position="313"/>
        <end position="452"/>
    </location>
</feature>
<dbReference type="InterPro" id="IPR000387">
    <property type="entry name" value="Tyr_Pase_dom"/>
</dbReference>
<dbReference type="GO" id="GO:0012505">
    <property type="term" value="C:endomembrane system"/>
    <property type="evidence" value="ECO:0007669"/>
    <property type="project" value="UniProtKB-SubCell"/>
</dbReference>
<dbReference type="InterPro" id="IPR003595">
    <property type="entry name" value="Tyr_Pase_cat"/>
</dbReference>
<dbReference type="SUPFAM" id="SSF57903">
    <property type="entry name" value="FYVE/PHD zinc finger"/>
    <property type="match status" value="1"/>
</dbReference>
<dbReference type="GO" id="GO:0052629">
    <property type="term" value="F:phosphatidylinositol-3,5-bisphosphate 3-phosphatase activity"/>
    <property type="evidence" value="ECO:0007669"/>
    <property type="project" value="UniProtKB-EC"/>
</dbReference>
<keyword evidence="20" id="KW-1185">Reference proteome</keyword>
<dbReference type="GO" id="GO:0008270">
    <property type="term" value="F:zinc ion binding"/>
    <property type="evidence" value="ECO:0007669"/>
    <property type="project" value="UniProtKB-KW"/>
</dbReference>
<dbReference type="EnsemblProtists" id="PYU1_T004222">
    <property type="protein sequence ID" value="PYU1_T004222"/>
    <property type="gene ID" value="PYU1_G004212"/>
</dbReference>
<feature type="active site" description="Phosphocysteine intermediate" evidence="12">
    <location>
        <position position="1243"/>
    </location>
</feature>
<feature type="domain" description="Tyrosine specific protein phosphatases" evidence="16">
    <location>
        <begin position="1212"/>
        <end position="1256"/>
    </location>
</feature>
<evidence type="ECO:0000256" key="6">
    <source>
        <dbReference type="ARBA" id="ARBA00022723"/>
    </source>
</evidence>
<dbReference type="SUPFAM" id="SSF52799">
    <property type="entry name" value="(Phosphotyrosine protein) phosphatases II"/>
    <property type="match status" value="1"/>
</dbReference>
<dbReference type="Pfam" id="PF06602">
    <property type="entry name" value="Myotub-related"/>
    <property type="match status" value="1"/>
</dbReference>
<feature type="domain" description="FYVE-type" evidence="17">
    <location>
        <begin position="209"/>
        <end position="271"/>
    </location>
</feature>
<evidence type="ECO:0000259" key="18">
    <source>
        <dbReference type="PROSITE" id="PS51339"/>
    </source>
</evidence>
<keyword evidence="7 14" id="KW-0863">Zinc-finger</keyword>
<dbReference type="EC" id="3.1.3.95" evidence="4"/>
<evidence type="ECO:0000256" key="12">
    <source>
        <dbReference type="PIRSR" id="PIRSR630564-1"/>
    </source>
</evidence>
<accession>K3WGY1</accession>
<reference evidence="20" key="2">
    <citation type="submission" date="2010-04" db="EMBL/GenBank/DDBJ databases">
        <authorList>
            <person name="Buell R."/>
            <person name="Hamilton J."/>
            <person name="Hostetler J."/>
        </authorList>
    </citation>
    <scope>NUCLEOTIDE SEQUENCE [LARGE SCALE GENOMIC DNA]</scope>
    <source>
        <strain evidence="20">DAOM:BR144</strain>
    </source>
</reference>
<dbReference type="PANTHER" id="PTHR10807:SF128">
    <property type="entry name" value="PHOSPHATIDYLINOSITOL-3,5-BISPHOSPHATE 3-PHOSPHATASE"/>
    <property type="match status" value="1"/>
</dbReference>
<dbReference type="InterPro" id="IPR030564">
    <property type="entry name" value="Myotubularin"/>
</dbReference>
<dbReference type="CDD" id="cd14507">
    <property type="entry name" value="PTP-MTM-like"/>
    <property type="match status" value="1"/>
</dbReference>
<evidence type="ECO:0000256" key="10">
    <source>
        <dbReference type="ARBA" id="ARBA00023136"/>
    </source>
</evidence>
<dbReference type="CDD" id="cd00065">
    <property type="entry name" value="FYVE_like_SF"/>
    <property type="match status" value="1"/>
</dbReference>
<dbReference type="PROSITE" id="PS50056">
    <property type="entry name" value="TYR_PHOSPHATASE_2"/>
    <property type="match status" value="1"/>
</dbReference>
<evidence type="ECO:0000256" key="11">
    <source>
        <dbReference type="ARBA" id="ARBA00032571"/>
    </source>
</evidence>
<evidence type="ECO:0000313" key="19">
    <source>
        <dbReference type="EnsemblProtists" id="PYU1_T004222"/>
    </source>
</evidence>
<reference evidence="20" key="1">
    <citation type="journal article" date="2010" name="Genome Biol.">
        <title>Genome sequence of the necrotrophic plant pathogen Pythium ultimum reveals original pathogenicity mechanisms and effector repertoire.</title>
        <authorList>
            <person name="Levesque C.A."/>
            <person name="Brouwer H."/>
            <person name="Cano L."/>
            <person name="Hamilton J.P."/>
            <person name="Holt C."/>
            <person name="Huitema E."/>
            <person name="Raffaele S."/>
            <person name="Robideau G.P."/>
            <person name="Thines M."/>
            <person name="Win J."/>
            <person name="Zerillo M.M."/>
            <person name="Beakes G.W."/>
            <person name="Boore J.L."/>
            <person name="Busam D."/>
            <person name="Dumas B."/>
            <person name="Ferriera S."/>
            <person name="Fuerstenberg S.I."/>
            <person name="Gachon C.M."/>
            <person name="Gaulin E."/>
            <person name="Govers F."/>
            <person name="Grenville-Briggs L."/>
            <person name="Horner N."/>
            <person name="Hostetler J."/>
            <person name="Jiang R.H."/>
            <person name="Johnson J."/>
            <person name="Krajaejun T."/>
            <person name="Lin H."/>
            <person name="Meijer H.J."/>
            <person name="Moore B."/>
            <person name="Morris P."/>
            <person name="Phuntmart V."/>
            <person name="Puiu D."/>
            <person name="Shetty J."/>
            <person name="Stajich J.E."/>
            <person name="Tripathy S."/>
            <person name="Wawra S."/>
            <person name="van West P."/>
            <person name="Whitty B.R."/>
            <person name="Coutinho P.M."/>
            <person name="Henrissat B."/>
            <person name="Martin F."/>
            <person name="Thomas P.D."/>
            <person name="Tyler B.M."/>
            <person name="De Vries R.P."/>
            <person name="Kamoun S."/>
            <person name="Yandell M."/>
            <person name="Tisserat N."/>
            <person name="Buell C.R."/>
        </authorList>
    </citation>
    <scope>NUCLEOTIDE SEQUENCE</scope>
    <source>
        <strain evidence="20">DAOM:BR144</strain>
    </source>
</reference>
<keyword evidence="6" id="KW-0479">Metal-binding</keyword>
<dbReference type="PROSITE" id="PS50178">
    <property type="entry name" value="ZF_FYVE"/>
    <property type="match status" value="1"/>
</dbReference>
<feature type="region of interest" description="Disordered" evidence="15">
    <location>
        <begin position="1489"/>
        <end position="1527"/>
    </location>
</feature>
<evidence type="ECO:0000256" key="9">
    <source>
        <dbReference type="ARBA" id="ARBA00022833"/>
    </source>
</evidence>
<dbReference type="VEuPathDB" id="FungiDB:PYU1_G004212"/>
<dbReference type="Proteomes" id="UP000019132">
    <property type="component" value="Unassembled WGS sequence"/>
</dbReference>
<feature type="compositionally biased region" description="Acidic residues" evidence="15">
    <location>
        <begin position="425"/>
        <end position="452"/>
    </location>
</feature>
<dbReference type="InterPro" id="IPR011011">
    <property type="entry name" value="Znf_FYVE_PHD"/>
</dbReference>
<sequence length="1534" mass="169392">MTTRRVQRRAAVALDAPAMDLRAVELLRDPMRMAQLLARACALPLGDGAPPRAEPNAVVDDGVEEDDEQHDDAAQGDASMGGNGNGADDDEDDAERLEEEDDDDDDAEGDAVGEARAGDAHNQMVYITTANENDGDGNAERTEVEDDLEAMAAALEVATKIVDELKLKMLVKAGQQLESQGDYTTTVPNAANSTSSSNKPGTPRAKARPVNSPQCMSCTKSFSAFHRSRNCASCGFSYCMKCVSRRQTLPSCFGCQDECVRVCDRCSSWFQNALDRYFDVMELSKAPPGDQQPVKIPRRSSVVVIGNNSSVAPSSPLAVSGTGTNDEYEEERGSLPRRPSRQSMSLSTSNKNHSSKPWFSGHLRAMHVGDRLPRKKTRTETELDGDVESERETRRTQIARSVDLTSSMALPPRQPVEIRDVAVSTDDDNDRNEDENDGDDSSVIEDANDDDDIFQMEPVLTSVIKPVSDETSGRVKRGAENVSITNHVRKKASRKSKLSRSASFDFTNLKSASPSVASTHGGSGAHSLSIEVSELRSQQKSSLPRQTCFDDSDIVDSRAKADNAGGNRTMSIDHAAVVRFAVYKMDEKEGQGLMRTLGFGKANPVVDRYTLELDCSQGIVRVKSVFMHRYWSFHCDAVQQLTFGSSPGVARLVVHNGGQGNQTHELKFANDEEREEFKRAVDTCRSTNMRAMRKPSIATSLSSSPQLDPSYLLESPIIGPDSTSFPLVAPQQEELPESPRAVDCEVESVQEAACSLQLLFGEVVMKGTEFPATLLIGPAGDNYESSQVWGRIRGVVAVTNFRVLFVPSEQGYVPFRTALQGAVPYIPLFAITTVQVQYPNGRRAKSRTYSTGLPSILSISCKDVRIMRIQVDGPLTVSDERSQFLQSVISKLSDESQRYKTVKRESPSAMALASNSPPTYLSLDHSNENESNDDGLEMNGAVIGSEDSYVGLSDVTSLSVNTRSANSRKSFGSITAPSPVLQSNSPVNPNVELSGSFAFSYAVECPSAEYDGWNLFADEREFKRQVGGDPLAQPFFKFYQNARGNICKTYPSKLLLPSSMNSATLTKVADFRSKRRLPVITYYHRRNRCVLTRSSQPLLGNLITGTSSISDQLLLGVYRRLPDIIKNQSHSSASSRPIYIFDARKLKASTGNRLMGKGGVETPQDYPGAVVHHLNIANMYRMQSSFLALVKLLLPESADGHEKTWLSSVESTRWLNHLRGVLDGALKIARVMELEGSSVLVHCSDGWDRTAQLTALAQIMIDPYFRTIRGFAVLVEKDWCAFGHKFAERLGGDRNRDAQRSKSSPVMLQFLDAVWQMQRQFPYAFEFNERFLLHVANSLTSGLYGTFQYDSRLQRDLNDVRTNSVSVWTPVLLNEGVFRNSEYVQWDKPIWPWTGIQIMRIWEGYFLQWHPKYYNCHWVSNLNNGLQSHHANAQPATSIVNQKINFVPPQPIRTVVTNERAQASDAAFFSPDQHDNSEQSGNTPLMSLALSSQEAPSSSNSNPSSVRSSNGSASRHHHPATKAITMRNVFIYRS</sequence>
<dbReference type="SMART" id="SM00404">
    <property type="entry name" value="PTPc_motif"/>
    <property type="match status" value="1"/>
</dbReference>
<dbReference type="PANTHER" id="PTHR10807">
    <property type="entry name" value="MYOTUBULARIN-RELATED"/>
    <property type="match status" value="1"/>
</dbReference>
<dbReference type="PROSITE" id="PS51339">
    <property type="entry name" value="PPASE_MYOTUBULARIN"/>
    <property type="match status" value="1"/>
</dbReference>
<feature type="region of interest" description="Disordered" evidence="15">
    <location>
        <begin position="182"/>
        <end position="210"/>
    </location>
</feature>
<evidence type="ECO:0000313" key="20">
    <source>
        <dbReference type="Proteomes" id="UP000019132"/>
    </source>
</evidence>
<feature type="region of interest" description="Disordered" evidence="15">
    <location>
        <begin position="45"/>
        <end position="123"/>
    </location>
</feature>
<name>K3WGY1_GLOUD</name>
<keyword evidence="10" id="KW-0472">Membrane</keyword>
<evidence type="ECO:0000256" key="3">
    <source>
        <dbReference type="ARBA" id="ARBA00007471"/>
    </source>
</evidence>
<evidence type="ECO:0000256" key="15">
    <source>
        <dbReference type="SAM" id="MobiDB-lite"/>
    </source>
</evidence>
<feature type="compositionally biased region" description="Polar residues" evidence="15">
    <location>
        <begin position="341"/>
        <end position="357"/>
    </location>
</feature>
<dbReference type="eggNOG" id="KOG4471">
    <property type="taxonomic scope" value="Eukaryota"/>
</dbReference>
<dbReference type="EMBL" id="GL376567">
    <property type="status" value="NOT_ANNOTATED_CDS"/>
    <property type="molecule type" value="Genomic_DNA"/>
</dbReference>
<evidence type="ECO:0000259" key="16">
    <source>
        <dbReference type="PROSITE" id="PS50056"/>
    </source>
</evidence>
<dbReference type="InterPro" id="IPR010569">
    <property type="entry name" value="Myotubularin-like_Pase_dom"/>
</dbReference>
<keyword evidence="5" id="KW-0963">Cytoplasm</keyword>
<dbReference type="PROSITE" id="PS00383">
    <property type="entry name" value="TYR_PHOSPHATASE_1"/>
    <property type="match status" value="1"/>
</dbReference>
<proteinExistence type="inferred from homology"/>
<dbReference type="OMA" id="ISCKDIR"/>
<dbReference type="Gene3D" id="3.30.40.10">
    <property type="entry name" value="Zinc/RING finger domain, C3HC4 (zinc finger)"/>
    <property type="match status" value="1"/>
</dbReference>
<dbReference type="Gene3D" id="2.30.29.30">
    <property type="entry name" value="Pleckstrin-homology domain (PH domain)/Phosphotyrosine-binding domain (PTB)"/>
    <property type="match status" value="1"/>
</dbReference>
<dbReference type="InterPro" id="IPR013083">
    <property type="entry name" value="Znf_RING/FYVE/PHD"/>
</dbReference>
<dbReference type="InterPro" id="IPR017455">
    <property type="entry name" value="Znf_FYVE-rel"/>
</dbReference>
<evidence type="ECO:0000256" key="2">
    <source>
        <dbReference type="ARBA" id="ARBA00004496"/>
    </source>
</evidence>
<feature type="compositionally biased region" description="Low complexity" evidence="15">
    <location>
        <begin position="1489"/>
        <end position="1513"/>
    </location>
</feature>
<dbReference type="STRING" id="431595.K3WGY1"/>
<evidence type="ECO:0000256" key="1">
    <source>
        <dbReference type="ARBA" id="ARBA00004184"/>
    </source>
</evidence>
<organism evidence="19 20">
    <name type="scientific">Globisporangium ultimum (strain ATCC 200006 / CBS 805.95 / DAOM BR144)</name>
    <name type="common">Pythium ultimum</name>
    <dbReference type="NCBI Taxonomy" id="431595"/>
    <lineage>
        <taxon>Eukaryota</taxon>
        <taxon>Sar</taxon>
        <taxon>Stramenopiles</taxon>
        <taxon>Oomycota</taxon>
        <taxon>Peronosporomycetes</taxon>
        <taxon>Pythiales</taxon>
        <taxon>Pythiaceae</taxon>
        <taxon>Globisporangium</taxon>
    </lineage>
</organism>
<feature type="domain" description="Myotubularin phosphatase" evidence="18">
    <location>
        <begin position="1012"/>
        <end position="1406"/>
    </location>
</feature>
<evidence type="ECO:0000256" key="14">
    <source>
        <dbReference type="PROSITE-ProRule" id="PRU00091"/>
    </source>
</evidence>
<reference evidence="19" key="3">
    <citation type="submission" date="2015-02" db="UniProtKB">
        <authorList>
            <consortium name="EnsemblProtists"/>
        </authorList>
    </citation>
    <scope>IDENTIFICATION</scope>
    <source>
        <strain evidence="19">DAOM BR144</strain>
    </source>
</reference>
<dbReference type="InterPro" id="IPR000306">
    <property type="entry name" value="Znf_FYVE"/>
</dbReference>
<evidence type="ECO:0000256" key="8">
    <source>
        <dbReference type="ARBA" id="ARBA00022801"/>
    </source>
</evidence>
<dbReference type="InterPro" id="IPR016130">
    <property type="entry name" value="Tyr_Pase_AS"/>
</dbReference>
<evidence type="ECO:0000256" key="4">
    <source>
        <dbReference type="ARBA" id="ARBA00012903"/>
    </source>
</evidence>
<dbReference type="HOGENOM" id="CLU_004013_0_0_1"/>